<comment type="similarity">
    <text evidence="10 11">Belongs to the ABC transporter superfamily. ABCF family. Uup subfamily.</text>
</comment>
<dbReference type="GO" id="GO:0005737">
    <property type="term" value="C:cytoplasm"/>
    <property type="evidence" value="ECO:0007669"/>
    <property type="project" value="UniProtKB-SubCell"/>
</dbReference>
<keyword evidence="6 11" id="KW-0067">ATP-binding</keyword>
<dbReference type="Pfam" id="PF12848">
    <property type="entry name" value="ABC_tran_Xtn"/>
    <property type="match status" value="1"/>
</dbReference>
<dbReference type="KEGG" id="ghl:GM160_05130"/>
<dbReference type="GO" id="GO:0005524">
    <property type="term" value="F:ATP binding"/>
    <property type="evidence" value="ECO:0007669"/>
    <property type="project" value="UniProtKB-UniRule"/>
</dbReference>
<keyword evidence="15" id="KW-1185">Reference proteome</keyword>
<dbReference type="InterPro" id="IPR032781">
    <property type="entry name" value="ABC_tran_Xtn"/>
</dbReference>
<name>A0A6I6CW41_9GAMM</name>
<keyword evidence="11" id="KW-0175">Coiled coil</keyword>
<evidence type="ECO:0000256" key="1">
    <source>
        <dbReference type="ARBA" id="ARBA00022490"/>
    </source>
</evidence>
<feature type="region of interest" description="Disordered" evidence="12">
    <location>
        <begin position="530"/>
        <end position="559"/>
    </location>
</feature>
<dbReference type="GO" id="GO:0016887">
    <property type="term" value="F:ATP hydrolysis activity"/>
    <property type="evidence" value="ECO:0007669"/>
    <property type="project" value="UniProtKB-UniRule"/>
</dbReference>
<comment type="subcellular location">
    <subcellularLocation>
        <location evidence="11">Cytoplasm</location>
    </subcellularLocation>
    <text evidence="11">Associates with ribosomes.</text>
</comment>
<dbReference type="Pfam" id="PF16326">
    <property type="entry name" value="ABC_tran_CTD"/>
    <property type="match status" value="1"/>
</dbReference>
<evidence type="ECO:0000256" key="7">
    <source>
        <dbReference type="ARBA" id="ARBA00023125"/>
    </source>
</evidence>
<dbReference type="SMART" id="SM00382">
    <property type="entry name" value="AAA"/>
    <property type="match status" value="2"/>
</dbReference>
<keyword evidence="2 11" id="KW-0677">Repeat</keyword>
<feature type="domain" description="ABC transporter" evidence="13">
    <location>
        <begin position="317"/>
        <end position="535"/>
    </location>
</feature>
<dbReference type="Pfam" id="PF00005">
    <property type="entry name" value="ABC_tran"/>
    <property type="match status" value="2"/>
</dbReference>
<feature type="binding site" evidence="11">
    <location>
        <begin position="349"/>
        <end position="356"/>
    </location>
    <ligand>
        <name>ATP</name>
        <dbReference type="ChEBI" id="CHEBI:30616"/>
        <label>2</label>
    </ligand>
</feature>
<dbReference type="InterPro" id="IPR037118">
    <property type="entry name" value="Val-tRNA_synth_C_sf"/>
</dbReference>
<dbReference type="PANTHER" id="PTHR42855:SF1">
    <property type="entry name" value="ABC TRANSPORTER DOMAIN-CONTAINING PROTEIN"/>
    <property type="match status" value="1"/>
</dbReference>
<evidence type="ECO:0000256" key="2">
    <source>
        <dbReference type="ARBA" id="ARBA00022737"/>
    </source>
</evidence>
<evidence type="ECO:0000256" key="9">
    <source>
        <dbReference type="ARBA" id="ARBA00049360"/>
    </source>
</evidence>
<feature type="binding site" evidence="11">
    <location>
        <begin position="36"/>
        <end position="43"/>
    </location>
    <ligand>
        <name>ATP</name>
        <dbReference type="ChEBI" id="CHEBI:30616"/>
        <label>1</label>
    </ligand>
</feature>
<dbReference type="InterPro" id="IPR043686">
    <property type="entry name" value="Uup"/>
</dbReference>
<evidence type="ECO:0000313" key="15">
    <source>
        <dbReference type="Proteomes" id="UP000427716"/>
    </source>
</evidence>
<dbReference type="GO" id="GO:0003677">
    <property type="term" value="F:DNA binding"/>
    <property type="evidence" value="ECO:0007669"/>
    <property type="project" value="UniProtKB-UniRule"/>
</dbReference>
<dbReference type="EC" id="3.6.1.-" evidence="11"/>
<evidence type="ECO:0000256" key="6">
    <source>
        <dbReference type="ARBA" id="ARBA00022840"/>
    </source>
</evidence>
<organism evidence="14 15">
    <name type="scientific">Guyparkeria halophila</name>
    <dbReference type="NCBI Taxonomy" id="47960"/>
    <lineage>
        <taxon>Bacteria</taxon>
        <taxon>Pseudomonadati</taxon>
        <taxon>Pseudomonadota</taxon>
        <taxon>Gammaproteobacteria</taxon>
        <taxon>Chromatiales</taxon>
        <taxon>Thioalkalibacteraceae</taxon>
        <taxon>Guyparkeria</taxon>
    </lineage>
</organism>
<keyword evidence="5 11" id="KW-0378">Hydrolase</keyword>
<gene>
    <name evidence="11" type="primary">uup</name>
    <name evidence="14" type="ORF">GM160_05130</name>
</gene>
<dbReference type="GO" id="GO:0006281">
    <property type="term" value="P:DNA repair"/>
    <property type="evidence" value="ECO:0007669"/>
    <property type="project" value="UniProtKB-KW"/>
</dbReference>
<dbReference type="Gene3D" id="1.10.287.380">
    <property type="entry name" value="Valyl-tRNA synthetase, C-terminal domain"/>
    <property type="match status" value="1"/>
</dbReference>
<dbReference type="InterPro" id="IPR003439">
    <property type="entry name" value="ABC_transporter-like_ATP-bd"/>
</dbReference>
<dbReference type="InterPro" id="IPR051309">
    <property type="entry name" value="ABCF_ATPase"/>
</dbReference>
<dbReference type="CDD" id="cd03221">
    <property type="entry name" value="ABCF_EF-3"/>
    <property type="match status" value="2"/>
</dbReference>
<dbReference type="InterPro" id="IPR027417">
    <property type="entry name" value="P-loop_NTPase"/>
</dbReference>
<dbReference type="HAMAP" id="MF_00848">
    <property type="entry name" value="Uup"/>
    <property type="match status" value="1"/>
</dbReference>
<evidence type="ECO:0000256" key="8">
    <source>
        <dbReference type="ARBA" id="ARBA00023204"/>
    </source>
</evidence>
<comment type="catalytic activity">
    <reaction evidence="9 11">
        <text>ATP + H2O = ADP + phosphate + H(+)</text>
        <dbReference type="Rhea" id="RHEA:13065"/>
        <dbReference type="ChEBI" id="CHEBI:15377"/>
        <dbReference type="ChEBI" id="CHEBI:15378"/>
        <dbReference type="ChEBI" id="CHEBI:30616"/>
        <dbReference type="ChEBI" id="CHEBI:43474"/>
        <dbReference type="ChEBI" id="CHEBI:456216"/>
    </reaction>
</comment>
<feature type="domain" description="ABC transporter" evidence="13">
    <location>
        <begin position="4"/>
        <end position="250"/>
    </location>
</feature>
<dbReference type="GO" id="GO:0043022">
    <property type="term" value="F:ribosome binding"/>
    <property type="evidence" value="ECO:0007669"/>
    <property type="project" value="UniProtKB-UniRule"/>
</dbReference>
<keyword evidence="7 11" id="KW-0238">DNA-binding</keyword>
<evidence type="ECO:0000256" key="12">
    <source>
        <dbReference type="SAM" id="MobiDB-lite"/>
    </source>
</evidence>
<dbReference type="InterPro" id="IPR032524">
    <property type="entry name" value="ABC_tran_C"/>
</dbReference>
<dbReference type="RefSeq" id="WP_156573691.1">
    <property type="nucleotide sequence ID" value="NZ_CP046415.1"/>
</dbReference>
<proteinExistence type="inferred from homology"/>
<dbReference type="InterPro" id="IPR003593">
    <property type="entry name" value="AAA+_ATPase"/>
</dbReference>
<dbReference type="AlphaFoldDB" id="A0A6I6CW41"/>
<dbReference type="FunFam" id="3.40.50.300:FF:000309">
    <property type="entry name" value="ABC transporter ATP-binding protein"/>
    <property type="match status" value="1"/>
</dbReference>
<keyword evidence="1 11" id="KW-0963">Cytoplasm</keyword>
<dbReference type="Gene3D" id="3.40.50.300">
    <property type="entry name" value="P-loop containing nucleotide triphosphate hydrolases"/>
    <property type="match status" value="2"/>
</dbReference>
<dbReference type="PANTHER" id="PTHR42855">
    <property type="entry name" value="ABC TRANSPORTER ATP-BINDING SUBUNIT"/>
    <property type="match status" value="1"/>
</dbReference>
<protein>
    <recommendedName>
        <fullName evidence="11">ATP-binding protein Uup</fullName>
        <ecNumber evidence="11">3.6.1.-</ecNumber>
    </recommendedName>
</protein>
<dbReference type="SUPFAM" id="SSF52540">
    <property type="entry name" value="P-loop containing nucleoside triphosphate hydrolases"/>
    <property type="match status" value="2"/>
</dbReference>
<evidence type="ECO:0000256" key="4">
    <source>
        <dbReference type="ARBA" id="ARBA00022763"/>
    </source>
</evidence>
<evidence type="ECO:0000256" key="11">
    <source>
        <dbReference type="HAMAP-Rule" id="MF_00848"/>
    </source>
</evidence>
<evidence type="ECO:0000256" key="10">
    <source>
        <dbReference type="ARBA" id="ARBA00061478"/>
    </source>
</evidence>
<evidence type="ECO:0000259" key="13">
    <source>
        <dbReference type="PROSITE" id="PS50893"/>
    </source>
</evidence>
<comment type="function">
    <text evidence="11">Probably plays a role in ribosome assembly or function. May be involved in resolution of branched DNA intermediates that result from template switching in postreplication gaps. Binds DNA and has ATPase activity.</text>
</comment>
<dbReference type="FunFam" id="3.40.50.300:FF:000011">
    <property type="entry name" value="Putative ABC transporter ATP-binding component"/>
    <property type="match status" value="1"/>
</dbReference>
<sequence>MPLLTVDNLQFAIGDRKLLDHANLTIERGEKLALIGRNGEGKSTFLKMLAGIQRADDGQIRLEPGSRVAYLPQDPHLDTDESVYSVIAEGLGDLHDVLTEYHQLAQNADSDAALERLSTLQHELETRDGWMAGQKIDEVITRLGLDPDASVRGLSGGERRRVLLGQALVLEPDLLLLDEPTNHLDIAGIEWLEELVRRFTGAVVFITHDRAFLKRLANGIIELDRGHLTTWPGDYDNYLRRVEERANAEAQENARFDKTLAQEEVWIRQGIKARRTRNEGRVRNLEKLRAERAARREKAGKVELSASSGKTSGKIIAETDHVNVTFGEKTVIRDLSTTILRGDRVGLVGPNGAGKSTLIKLLLGQIEPTSGKIKRGSQLDIAYFDQHRAQLRDDWTALENLCDGGDRLEVGNSNVHGIGYLQQFLFTPERARTRVELLSGGERNRLLLAKLFAKPANLLVLDEPTNDLDLETLEVLEQALADYQGTLLLVSHDRAFLDNVVTSLLVFKGDGDIEEVIGGYQDYLDEQATAKPAPTGKPAPKPASANKTVAGKPRKPKKLSYKDQRELDALPARIEALESEQAELQTAINDPTFYQGDAAEIEATLARVTELEGELEAALERWMELEGD</sequence>
<reference evidence="14 15" key="1">
    <citation type="submission" date="2019-11" db="EMBL/GenBank/DDBJ databases">
        <authorList>
            <person name="Zhang J."/>
            <person name="Sun C."/>
        </authorList>
    </citation>
    <scope>NUCLEOTIDE SEQUENCE [LARGE SCALE GENOMIC DNA]</scope>
    <source>
        <strain evidence="15">sp2</strain>
    </source>
</reference>
<dbReference type="Proteomes" id="UP000427716">
    <property type="component" value="Chromosome"/>
</dbReference>
<accession>A0A6I6CW41</accession>
<keyword evidence="4 11" id="KW-0227">DNA damage</keyword>
<evidence type="ECO:0000313" key="14">
    <source>
        <dbReference type="EMBL" id="QGT78329.1"/>
    </source>
</evidence>
<evidence type="ECO:0000256" key="3">
    <source>
        <dbReference type="ARBA" id="ARBA00022741"/>
    </source>
</evidence>
<dbReference type="PROSITE" id="PS00211">
    <property type="entry name" value="ABC_TRANSPORTER_1"/>
    <property type="match status" value="2"/>
</dbReference>
<evidence type="ECO:0000256" key="5">
    <source>
        <dbReference type="ARBA" id="ARBA00022801"/>
    </source>
</evidence>
<dbReference type="EMBL" id="CP046415">
    <property type="protein sequence ID" value="QGT78329.1"/>
    <property type="molecule type" value="Genomic_DNA"/>
</dbReference>
<feature type="coiled-coil region" evidence="11">
    <location>
        <begin position="601"/>
        <end position="628"/>
    </location>
</feature>
<keyword evidence="8 11" id="KW-0234">DNA repair</keyword>
<dbReference type="InterPro" id="IPR017871">
    <property type="entry name" value="ABC_transporter-like_CS"/>
</dbReference>
<dbReference type="PROSITE" id="PS50893">
    <property type="entry name" value="ABC_TRANSPORTER_2"/>
    <property type="match status" value="2"/>
</dbReference>
<keyword evidence="3 11" id="KW-0547">Nucleotide-binding</keyword>